<evidence type="ECO:0000256" key="1">
    <source>
        <dbReference type="ARBA" id="ARBA00010641"/>
    </source>
</evidence>
<dbReference type="InterPro" id="IPR007627">
    <property type="entry name" value="RNA_pol_sigma70_r2"/>
</dbReference>
<evidence type="ECO:0000313" key="7">
    <source>
        <dbReference type="EMBL" id="MDT3403596.1"/>
    </source>
</evidence>
<reference evidence="8" key="1">
    <citation type="submission" date="2023-07" db="EMBL/GenBank/DDBJ databases">
        <title>Functional and genomic diversity of the sorghum phyllosphere microbiome.</title>
        <authorList>
            <person name="Shade A."/>
        </authorList>
    </citation>
    <scope>NUCLEOTIDE SEQUENCE [LARGE SCALE GENOMIC DNA]</scope>
    <source>
        <strain evidence="8">SORGH_AS_0422</strain>
    </source>
</reference>
<feature type="domain" description="RNA polymerase sigma factor 70 region 4 type 2" evidence="6">
    <location>
        <begin position="122"/>
        <end position="171"/>
    </location>
</feature>
<dbReference type="Gene3D" id="1.10.1740.10">
    <property type="match status" value="1"/>
</dbReference>
<dbReference type="PANTHER" id="PTHR43133">
    <property type="entry name" value="RNA POLYMERASE ECF-TYPE SIGMA FACTO"/>
    <property type="match status" value="1"/>
</dbReference>
<dbReference type="SUPFAM" id="SSF88659">
    <property type="entry name" value="Sigma3 and sigma4 domains of RNA polymerase sigma factors"/>
    <property type="match status" value="1"/>
</dbReference>
<evidence type="ECO:0000259" key="5">
    <source>
        <dbReference type="Pfam" id="PF04542"/>
    </source>
</evidence>
<dbReference type="InterPro" id="IPR013249">
    <property type="entry name" value="RNA_pol_sigma70_r4_t2"/>
</dbReference>
<comment type="similarity">
    <text evidence="1">Belongs to the sigma-70 factor family. ECF subfamily.</text>
</comment>
<dbReference type="InterPro" id="IPR036388">
    <property type="entry name" value="WH-like_DNA-bd_sf"/>
</dbReference>
<evidence type="ECO:0000256" key="2">
    <source>
        <dbReference type="ARBA" id="ARBA00023015"/>
    </source>
</evidence>
<keyword evidence="3" id="KW-0731">Sigma factor</keyword>
<keyword evidence="8" id="KW-1185">Reference proteome</keyword>
<accession>A0ABU3GVU8</accession>
<evidence type="ECO:0000256" key="4">
    <source>
        <dbReference type="ARBA" id="ARBA00023163"/>
    </source>
</evidence>
<name>A0ABU3GVU8_9SPHI</name>
<evidence type="ECO:0000313" key="8">
    <source>
        <dbReference type="Proteomes" id="UP001258315"/>
    </source>
</evidence>
<keyword evidence="2" id="KW-0805">Transcription regulation</keyword>
<evidence type="ECO:0000259" key="6">
    <source>
        <dbReference type="Pfam" id="PF08281"/>
    </source>
</evidence>
<organism evidence="7 8">
    <name type="scientific">Mucilaginibacter terrae</name>
    <dbReference type="NCBI Taxonomy" id="1955052"/>
    <lineage>
        <taxon>Bacteria</taxon>
        <taxon>Pseudomonadati</taxon>
        <taxon>Bacteroidota</taxon>
        <taxon>Sphingobacteriia</taxon>
        <taxon>Sphingobacteriales</taxon>
        <taxon>Sphingobacteriaceae</taxon>
        <taxon>Mucilaginibacter</taxon>
    </lineage>
</organism>
<dbReference type="RefSeq" id="WP_311950712.1">
    <property type="nucleotide sequence ID" value="NZ_JAVLVU010000001.1"/>
</dbReference>
<gene>
    <name evidence="7" type="ORF">QE417_002668</name>
</gene>
<dbReference type="InterPro" id="IPR014284">
    <property type="entry name" value="RNA_pol_sigma-70_dom"/>
</dbReference>
<proteinExistence type="inferred from homology"/>
<sequence length="197" mass="23089">MDDELLWSSFLQGNRTAFQEIYSKHYQSLYSYGMRKLNHADLVRDCIQDVFMAVWVNRANLSPTTNIKYYLLASLRNLLVKVATADGKWQKVEITSTELFHIQFNPESEYIQKENLTQKAKILIEALDKLTPRQKEVLYLRYFEELSYEQIAELLNLTLKGVYKLNYRAIDALKLILGLNKSELLTLIIALKLEFLK</sequence>
<dbReference type="Gene3D" id="1.10.10.10">
    <property type="entry name" value="Winged helix-like DNA-binding domain superfamily/Winged helix DNA-binding domain"/>
    <property type="match status" value="1"/>
</dbReference>
<comment type="caution">
    <text evidence="7">The sequence shown here is derived from an EMBL/GenBank/DDBJ whole genome shotgun (WGS) entry which is preliminary data.</text>
</comment>
<dbReference type="Pfam" id="PF04542">
    <property type="entry name" value="Sigma70_r2"/>
    <property type="match status" value="1"/>
</dbReference>
<dbReference type="EMBL" id="JAVLVU010000001">
    <property type="protein sequence ID" value="MDT3403596.1"/>
    <property type="molecule type" value="Genomic_DNA"/>
</dbReference>
<protein>
    <submittedName>
        <fullName evidence="7">RNA polymerase sigma factor (Sigma-70 family)</fullName>
    </submittedName>
</protein>
<keyword evidence="4" id="KW-0804">Transcription</keyword>
<evidence type="ECO:0000256" key="3">
    <source>
        <dbReference type="ARBA" id="ARBA00023082"/>
    </source>
</evidence>
<dbReference type="InterPro" id="IPR013324">
    <property type="entry name" value="RNA_pol_sigma_r3/r4-like"/>
</dbReference>
<dbReference type="NCBIfam" id="TIGR02937">
    <property type="entry name" value="sigma70-ECF"/>
    <property type="match status" value="1"/>
</dbReference>
<dbReference type="Proteomes" id="UP001258315">
    <property type="component" value="Unassembled WGS sequence"/>
</dbReference>
<feature type="domain" description="RNA polymerase sigma-70 region 2" evidence="5">
    <location>
        <begin position="21"/>
        <end position="79"/>
    </location>
</feature>
<dbReference type="InterPro" id="IPR013325">
    <property type="entry name" value="RNA_pol_sigma_r2"/>
</dbReference>
<dbReference type="PANTHER" id="PTHR43133:SF46">
    <property type="entry name" value="RNA POLYMERASE SIGMA-70 FACTOR ECF SUBFAMILY"/>
    <property type="match status" value="1"/>
</dbReference>
<dbReference type="Pfam" id="PF08281">
    <property type="entry name" value="Sigma70_r4_2"/>
    <property type="match status" value="1"/>
</dbReference>
<dbReference type="CDD" id="cd06171">
    <property type="entry name" value="Sigma70_r4"/>
    <property type="match status" value="1"/>
</dbReference>
<dbReference type="InterPro" id="IPR039425">
    <property type="entry name" value="RNA_pol_sigma-70-like"/>
</dbReference>
<dbReference type="SUPFAM" id="SSF88946">
    <property type="entry name" value="Sigma2 domain of RNA polymerase sigma factors"/>
    <property type="match status" value="1"/>
</dbReference>